<keyword evidence="3" id="KW-0812">Transmembrane</keyword>
<feature type="compositionally biased region" description="Polar residues" evidence="2">
    <location>
        <begin position="757"/>
        <end position="776"/>
    </location>
</feature>
<evidence type="ECO:0000313" key="5">
    <source>
        <dbReference type="EMBL" id="TMW57572.1"/>
    </source>
</evidence>
<keyword evidence="6" id="KW-1185">Reference proteome</keyword>
<dbReference type="PROSITE" id="PS51455">
    <property type="entry name" value="PIPK"/>
    <property type="match status" value="1"/>
</dbReference>
<dbReference type="GO" id="GO:0016308">
    <property type="term" value="F:1-phosphatidylinositol-4-phosphate 5-kinase activity"/>
    <property type="evidence" value="ECO:0007669"/>
    <property type="project" value="TreeGrafter"/>
</dbReference>
<feature type="region of interest" description="Disordered" evidence="2">
    <location>
        <begin position="731"/>
        <end position="776"/>
    </location>
</feature>
<feature type="region of interest" description="Disordered" evidence="2">
    <location>
        <begin position="655"/>
        <end position="686"/>
    </location>
</feature>
<feature type="domain" description="PIPK" evidence="4">
    <location>
        <begin position="297"/>
        <end position="647"/>
    </location>
</feature>
<feature type="transmembrane region" description="Helical" evidence="3">
    <location>
        <begin position="216"/>
        <end position="237"/>
    </location>
</feature>
<dbReference type="OrthoDB" id="20783at2759"/>
<feature type="compositionally biased region" description="Polar residues" evidence="2">
    <location>
        <begin position="739"/>
        <end position="749"/>
    </location>
</feature>
<keyword evidence="3" id="KW-1133">Transmembrane helix</keyword>
<dbReference type="Gene3D" id="3.30.800.10">
    <property type="entry name" value="Phosphatidylinositol Phosphate Kinase II Beta"/>
    <property type="match status" value="1"/>
</dbReference>
<dbReference type="Gene3D" id="1.20.1070.10">
    <property type="entry name" value="Rhodopsin 7-helix transmembrane proteins"/>
    <property type="match status" value="1"/>
</dbReference>
<feature type="transmembrane region" description="Helical" evidence="3">
    <location>
        <begin position="143"/>
        <end position="161"/>
    </location>
</feature>
<dbReference type="GO" id="GO:0005886">
    <property type="term" value="C:plasma membrane"/>
    <property type="evidence" value="ECO:0007669"/>
    <property type="project" value="TreeGrafter"/>
</dbReference>
<evidence type="ECO:0000256" key="2">
    <source>
        <dbReference type="SAM" id="MobiDB-lite"/>
    </source>
</evidence>
<dbReference type="InterPro" id="IPR002498">
    <property type="entry name" value="PInositol-4-P-4/5-kinase_core"/>
</dbReference>
<dbReference type="AlphaFoldDB" id="A0A8K1FFE1"/>
<proteinExistence type="predicted"/>
<dbReference type="Pfam" id="PF01504">
    <property type="entry name" value="PIP5K"/>
    <property type="match status" value="2"/>
</dbReference>
<keyword evidence="3" id="KW-0472">Membrane</keyword>
<dbReference type="InterPro" id="IPR027483">
    <property type="entry name" value="PInositol-4-P-4/5-kinase_C_sf"/>
</dbReference>
<dbReference type="Proteomes" id="UP000794436">
    <property type="component" value="Unassembled WGS sequence"/>
</dbReference>
<evidence type="ECO:0000259" key="4">
    <source>
        <dbReference type="PROSITE" id="PS51455"/>
    </source>
</evidence>
<evidence type="ECO:0000256" key="3">
    <source>
        <dbReference type="SAM" id="Phobius"/>
    </source>
</evidence>
<dbReference type="PANTHER" id="PTHR23086">
    <property type="entry name" value="PHOSPHATIDYLINOSITOL-4-PHOSPHATE 5-KINASE"/>
    <property type="match status" value="1"/>
</dbReference>
<dbReference type="InterPro" id="IPR027484">
    <property type="entry name" value="PInositol-4-P-5-kinase_N"/>
</dbReference>
<dbReference type="CDD" id="cd00139">
    <property type="entry name" value="PIPKc"/>
    <property type="match status" value="1"/>
</dbReference>
<keyword evidence="1" id="KW-0547">Nucleotide-binding</keyword>
<feature type="transmembrane region" description="Helical" evidence="3">
    <location>
        <begin position="41"/>
        <end position="59"/>
    </location>
</feature>
<accession>A0A8K1FFE1</accession>
<keyword evidence="1" id="KW-0808">Transferase</keyword>
<keyword evidence="1" id="KW-0418">Kinase</keyword>
<dbReference type="InterPro" id="IPR023610">
    <property type="entry name" value="PInositol-4/5-P-5/4-kinase"/>
</dbReference>
<evidence type="ECO:0000256" key="1">
    <source>
        <dbReference type="PROSITE-ProRule" id="PRU00781"/>
    </source>
</evidence>
<comment type="caution">
    <text evidence="5">The sequence shown here is derived from an EMBL/GenBank/DDBJ whole genome shotgun (WGS) entry which is preliminary data.</text>
</comment>
<feature type="transmembrane region" description="Helical" evidence="3">
    <location>
        <begin position="101"/>
        <end position="122"/>
    </location>
</feature>
<dbReference type="GO" id="GO:0005524">
    <property type="term" value="F:ATP binding"/>
    <property type="evidence" value="ECO:0007669"/>
    <property type="project" value="UniProtKB-UniRule"/>
</dbReference>
<dbReference type="Gene3D" id="3.30.810.10">
    <property type="entry name" value="2-Layer Sandwich"/>
    <property type="match status" value="1"/>
</dbReference>
<dbReference type="PANTHER" id="PTHR23086:SF8">
    <property type="entry name" value="PHOSPHATIDYLINOSITOL 5-PHOSPHATE 4-KINASE, ISOFORM A"/>
    <property type="match status" value="1"/>
</dbReference>
<keyword evidence="1" id="KW-0067">ATP-binding</keyword>
<reference evidence="5" key="1">
    <citation type="submission" date="2019-03" db="EMBL/GenBank/DDBJ databases">
        <title>Long read genome sequence of the mycoparasitic Pythium oligandrum ATCC 38472 isolated from sugarbeet rhizosphere.</title>
        <authorList>
            <person name="Gaulin E."/>
        </authorList>
    </citation>
    <scope>NUCLEOTIDE SEQUENCE</scope>
    <source>
        <strain evidence="5">ATCC 38472_TT</strain>
    </source>
</reference>
<dbReference type="SMART" id="SM00330">
    <property type="entry name" value="PIPKc"/>
    <property type="match status" value="1"/>
</dbReference>
<evidence type="ECO:0000313" key="6">
    <source>
        <dbReference type="Proteomes" id="UP000794436"/>
    </source>
</evidence>
<organism evidence="5 6">
    <name type="scientific">Pythium oligandrum</name>
    <name type="common">Mycoparasitic fungus</name>
    <dbReference type="NCBI Taxonomy" id="41045"/>
    <lineage>
        <taxon>Eukaryota</taxon>
        <taxon>Sar</taxon>
        <taxon>Stramenopiles</taxon>
        <taxon>Oomycota</taxon>
        <taxon>Peronosporomycetes</taxon>
        <taxon>Pythiales</taxon>
        <taxon>Pythiaceae</taxon>
        <taxon>Pythium</taxon>
    </lineage>
</organism>
<feature type="transmembrane region" description="Helical" evidence="3">
    <location>
        <begin position="6"/>
        <end position="29"/>
    </location>
</feature>
<name>A0A8K1FFE1_PYTOL</name>
<gene>
    <name evidence="5" type="ORF">Poli38472_003497</name>
</gene>
<feature type="transmembrane region" description="Helical" evidence="3">
    <location>
        <begin position="173"/>
        <end position="195"/>
    </location>
</feature>
<dbReference type="GO" id="GO:0046854">
    <property type="term" value="P:phosphatidylinositol phosphate biosynthetic process"/>
    <property type="evidence" value="ECO:0007669"/>
    <property type="project" value="TreeGrafter"/>
</dbReference>
<dbReference type="EMBL" id="SPLM01000144">
    <property type="protein sequence ID" value="TMW57572.1"/>
    <property type="molecule type" value="Genomic_DNA"/>
</dbReference>
<dbReference type="SUPFAM" id="SSF56104">
    <property type="entry name" value="SAICAR synthase-like"/>
    <property type="match status" value="1"/>
</dbReference>
<feature type="compositionally biased region" description="Low complexity" evidence="2">
    <location>
        <begin position="655"/>
        <end position="664"/>
    </location>
</feature>
<sequence length="776" mass="87619">MVDELFLAWQLTALGSCLLAGGSMLYFFCTFKRTRVHPGPALLCIFLSTCIANLTRVALQTIHRHDENEATNRTLRPVTLSDVANNELMGGVNDIEPYVPFFFWCEFFFLTSTTMWVLMLALDLIFSLSNPFLPFNADNLKHHFVAWPTALLYCILFRYVLGSTSHTKSRHILLFFHLPSYVVVLYISVALVVAWRKSRRLEYHAHLTTRRMAKLILPYLAVFATYTVVSFVIYLVHLSRGYESTTSNAIDQLALVLEALSIFVLFCRDAGVFKALSHKKLTGLPMHRSLSQTELGETHVDRLDVSNKLRRDIMRYTSMGIIQSIKMSIENPVEAHHEVAIGDYNRIESMAVIVHGEIDSTTLSFHDCAPKVFQSIRQHFNVDPHFLLQSFDLSKLLSEHGGEGKSGSIFYFTANKRFMVKSVPKTEYDTLRAILPHYHRYMLSSPQSMLCRYYGCYSITLPVGTRRMYFVVMQNLFHEGPVHQRFDLKGNFDRRQAINANDVEDYIQLARDQRVISTLMMDIDFRKLCGGMFLSPPMIKRVKEQLNDDIVFLASRGIIDYSILLGVRYLNSGERLPSLAGQGAGIYSQDMEKVYYLGTIDMLQRYNWRWTLQRWVLGLLCKDTQDVSAVPPQLYASRLEEFVGSRLFDIQGSSARGSIRSSNGRRGGGGGIGATKAADVDGPTGQAQVRHLAMDQFHPSAYLQDAPMSPTFSMESSGLYRHSSSSSPSVAYSSVCQSPISSRPSTSRATTEERPPSSASRAVPTSNTTSKPAFFI</sequence>
<protein>
    <recommendedName>
        <fullName evidence="4">PIPK domain-containing protein</fullName>
    </recommendedName>
</protein>